<dbReference type="InterPro" id="IPR036880">
    <property type="entry name" value="Kunitz_BPTI_sf"/>
</dbReference>
<dbReference type="OrthoDB" id="5950222at2759"/>
<dbReference type="PANTHER" id="PTHR10083">
    <property type="entry name" value="KUNITZ-TYPE PROTEASE INHIBITOR-RELATED"/>
    <property type="match status" value="1"/>
</dbReference>
<dbReference type="PIRSF" id="PIRSF001620">
    <property type="entry name" value="TFPI"/>
    <property type="match status" value="1"/>
</dbReference>
<feature type="domain" description="BPTI/Kunitz inhibitor" evidence="14">
    <location>
        <begin position="155"/>
        <end position="205"/>
    </location>
</feature>
<dbReference type="GeneID" id="106544895"/>
<dbReference type="PRINTS" id="PR00759">
    <property type="entry name" value="BASICPTASE"/>
</dbReference>
<evidence type="ECO:0000256" key="3">
    <source>
        <dbReference type="ARBA" id="ARBA00022690"/>
    </source>
</evidence>
<dbReference type="InterPro" id="IPR002223">
    <property type="entry name" value="Kunitz_BPTI"/>
</dbReference>
<dbReference type="CDD" id="cd22615">
    <property type="entry name" value="Kunitz_TFPI1_TFPI2_3-like"/>
    <property type="match status" value="1"/>
</dbReference>
<evidence type="ECO:0000256" key="12">
    <source>
        <dbReference type="ARBA" id="ARBA00065443"/>
    </source>
</evidence>
<gene>
    <name evidence="16" type="primary">TFPI2</name>
</gene>
<feature type="domain" description="BPTI/Kunitz inhibitor" evidence="14">
    <location>
        <begin position="95"/>
        <end position="145"/>
    </location>
</feature>
<dbReference type="PROSITE" id="PS00280">
    <property type="entry name" value="BPTI_KUNITZ_1"/>
    <property type="match status" value="2"/>
</dbReference>
<dbReference type="GO" id="GO:0004867">
    <property type="term" value="F:serine-type endopeptidase inhibitor activity"/>
    <property type="evidence" value="ECO:0007669"/>
    <property type="project" value="UniProtKB-UniRule"/>
</dbReference>
<dbReference type="RefSeq" id="XP_013916773.1">
    <property type="nucleotide sequence ID" value="XM_014061298.1"/>
</dbReference>
<dbReference type="FunFam" id="4.10.410.10:FF:000011">
    <property type="entry name" value="Tissue factor pathway inhibitor"/>
    <property type="match status" value="1"/>
</dbReference>
<evidence type="ECO:0000256" key="11">
    <source>
        <dbReference type="ARBA" id="ARBA00060238"/>
    </source>
</evidence>
<evidence type="ECO:0000313" key="16">
    <source>
        <dbReference type="RefSeq" id="XP_013916773.1"/>
    </source>
</evidence>
<dbReference type="GO" id="GO:0005615">
    <property type="term" value="C:extracellular space"/>
    <property type="evidence" value="ECO:0007669"/>
    <property type="project" value="TreeGrafter"/>
</dbReference>
<keyword evidence="10" id="KW-0325">Glycoprotein</keyword>
<evidence type="ECO:0000256" key="9">
    <source>
        <dbReference type="ARBA" id="ARBA00023157"/>
    </source>
</evidence>
<dbReference type="SUPFAM" id="SSF57362">
    <property type="entry name" value="BPTI-like"/>
    <property type="match status" value="3"/>
</dbReference>
<evidence type="ECO:0000256" key="4">
    <source>
        <dbReference type="ARBA" id="ARBA00022696"/>
    </source>
</evidence>
<keyword evidence="2" id="KW-0964">Secreted</keyword>
<dbReference type="PANTHER" id="PTHR10083:SF373">
    <property type="entry name" value="SERINE PEPTIDASE INHIBITOR, KUNITZ TYPE, 2"/>
    <property type="match status" value="1"/>
</dbReference>
<keyword evidence="6" id="KW-0677">Repeat</keyword>
<keyword evidence="4 13" id="KW-0356">Hemostasis</keyword>
<sequence>MASPCVLLMCSLLLLLLLERACAQETPLTGIADICLQPRLEGPCRAIHFRWYYDRYSQTCKEFTYGGCQGNDNNFLDFTECSEKCKWIKKVPKICRLESEPGICRGYIARYFFNLRTMRCEKFYYGGCFGNENRFDSPATCMDFCLPRRTAPSFCYSPKEEGSCSASVSRFYYNTRTKTCESFTYTGCGGNNNNFVTEKSCLRTCRRRTKKQMSLTKELDEYKNLSRK</sequence>
<dbReference type="InterPro" id="IPR008296">
    <property type="entry name" value="TFPI-like"/>
</dbReference>
<evidence type="ECO:0000256" key="5">
    <source>
        <dbReference type="ARBA" id="ARBA00022729"/>
    </source>
</evidence>
<dbReference type="GO" id="GO:0007596">
    <property type="term" value="P:blood coagulation"/>
    <property type="evidence" value="ECO:0007669"/>
    <property type="project" value="UniProtKB-UniRule"/>
</dbReference>
<accession>A0A6I9Y1C8</accession>
<keyword evidence="8 13" id="KW-0094">Blood coagulation</keyword>
<feature type="signal peptide" evidence="13">
    <location>
        <begin position="1"/>
        <end position="23"/>
    </location>
</feature>
<keyword evidence="5 13" id="KW-0732">Signal</keyword>
<dbReference type="FunFam" id="4.10.410.10:FF:000018">
    <property type="entry name" value="Tissue factor pathway inhibitor"/>
    <property type="match status" value="1"/>
</dbReference>
<name>A0A6I9Y1C8_9SAUR</name>
<dbReference type="Gene3D" id="4.10.410.10">
    <property type="entry name" value="Pancreatic trypsin inhibitor Kunitz domain"/>
    <property type="match status" value="3"/>
</dbReference>
<evidence type="ECO:0000256" key="8">
    <source>
        <dbReference type="ARBA" id="ARBA00023084"/>
    </source>
</evidence>
<dbReference type="KEGG" id="tsr:106544895"/>
<dbReference type="FunFam" id="4.10.410.10:FF:000004">
    <property type="entry name" value="Tissue factor pathway inhibitor"/>
    <property type="match status" value="1"/>
</dbReference>
<dbReference type="PROSITE" id="PS50279">
    <property type="entry name" value="BPTI_KUNITZ_2"/>
    <property type="match status" value="3"/>
</dbReference>
<feature type="domain" description="BPTI/Kunitz inhibitor" evidence="14">
    <location>
        <begin position="35"/>
        <end position="85"/>
    </location>
</feature>
<keyword evidence="15" id="KW-1185">Reference proteome</keyword>
<comment type="subunit">
    <text evidence="12">Finds in a complex with ABCB1, TFPI2 and PPP2R3C; leading to the dephosphorylation of ABCB1.</text>
</comment>
<evidence type="ECO:0000256" key="1">
    <source>
        <dbReference type="ARBA" id="ARBA00004613"/>
    </source>
</evidence>
<dbReference type="InterPro" id="IPR020901">
    <property type="entry name" value="Prtase_inh_Kunz-CS"/>
</dbReference>
<comment type="function">
    <text evidence="11">May play a role in the regulation of plasmin-mediated matrix remodeling. Inhibits trypsin, plasmin, factor VIIa/tissue factor and weakly factor Xa. Has no effect on thrombin.</text>
</comment>
<evidence type="ECO:0000313" key="15">
    <source>
        <dbReference type="Proteomes" id="UP000504617"/>
    </source>
</evidence>
<evidence type="ECO:0000259" key="14">
    <source>
        <dbReference type="PROSITE" id="PS50279"/>
    </source>
</evidence>
<feature type="chain" id="PRO_5027203726" description="Tissue factor pathway inhibitor" evidence="13">
    <location>
        <begin position="24"/>
        <end position="228"/>
    </location>
</feature>
<keyword evidence="7 13" id="KW-0722">Serine protease inhibitor</keyword>
<evidence type="ECO:0000256" key="13">
    <source>
        <dbReference type="PIRNR" id="PIRNR001620"/>
    </source>
</evidence>
<dbReference type="AlphaFoldDB" id="A0A6I9Y1C8"/>
<dbReference type="InterPro" id="IPR050098">
    <property type="entry name" value="TFPI/VKTCI-like"/>
</dbReference>
<keyword evidence="3 13" id="KW-0646">Protease inhibitor</keyword>
<dbReference type="Pfam" id="PF00014">
    <property type="entry name" value="Kunitz_BPTI"/>
    <property type="match status" value="3"/>
</dbReference>
<keyword evidence="9" id="KW-1015">Disulfide bond</keyword>
<evidence type="ECO:0000256" key="6">
    <source>
        <dbReference type="ARBA" id="ARBA00022737"/>
    </source>
</evidence>
<evidence type="ECO:0000256" key="2">
    <source>
        <dbReference type="ARBA" id="ARBA00022525"/>
    </source>
</evidence>
<dbReference type="SMART" id="SM00131">
    <property type="entry name" value="KU"/>
    <property type="match status" value="3"/>
</dbReference>
<organism evidence="15 16">
    <name type="scientific">Thamnophis sirtalis</name>
    <dbReference type="NCBI Taxonomy" id="35019"/>
    <lineage>
        <taxon>Eukaryota</taxon>
        <taxon>Metazoa</taxon>
        <taxon>Chordata</taxon>
        <taxon>Craniata</taxon>
        <taxon>Vertebrata</taxon>
        <taxon>Euteleostomi</taxon>
        <taxon>Lepidosauria</taxon>
        <taxon>Squamata</taxon>
        <taxon>Bifurcata</taxon>
        <taxon>Unidentata</taxon>
        <taxon>Episquamata</taxon>
        <taxon>Toxicofera</taxon>
        <taxon>Serpentes</taxon>
        <taxon>Colubroidea</taxon>
        <taxon>Colubridae</taxon>
        <taxon>Natricinae</taxon>
        <taxon>Thamnophis</taxon>
    </lineage>
</organism>
<reference evidence="16" key="1">
    <citation type="submission" date="2025-08" db="UniProtKB">
        <authorList>
            <consortium name="RefSeq"/>
        </authorList>
    </citation>
    <scope>IDENTIFICATION</scope>
    <source>
        <tissue evidence="16">Skeletal muscle</tissue>
    </source>
</reference>
<evidence type="ECO:0000256" key="7">
    <source>
        <dbReference type="ARBA" id="ARBA00022900"/>
    </source>
</evidence>
<comment type="subcellular location">
    <subcellularLocation>
        <location evidence="1 13">Secreted</location>
    </subcellularLocation>
</comment>
<proteinExistence type="predicted"/>
<evidence type="ECO:0000256" key="10">
    <source>
        <dbReference type="ARBA" id="ARBA00023180"/>
    </source>
</evidence>
<protein>
    <recommendedName>
        <fullName evidence="13">Tissue factor pathway inhibitor</fullName>
    </recommendedName>
</protein>
<dbReference type="Proteomes" id="UP000504617">
    <property type="component" value="Unplaced"/>
</dbReference>
<dbReference type="CTD" id="7980"/>